<reference evidence="1 2" key="1">
    <citation type="journal article" date="2023" name="Science">
        <title>Complex scaffold remodeling in plant triterpene biosynthesis.</title>
        <authorList>
            <person name="De La Pena R."/>
            <person name="Hodgson H."/>
            <person name="Liu J.C."/>
            <person name="Stephenson M.J."/>
            <person name="Martin A.C."/>
            <person name="Owen C."/>
            <person name="Harkess A."/>
            <person name="Leebens-Mack J."/>
            <person name="Jimenez L.E."/>
            <person name="Osbourn A."/>
            <person name="Sattely E.S."/>
        </authorList>
    </citation>
    <scope>NUCLEOTIDE SEQUENCE [LARGE SCALE GENOMIC DNA]</scope>
    <source>
        <strain evidence="2">cv. JPN11</strain>
        <tissue evidence="1">Leaf</tissue>
    </source>
</reference>
<evidence type="ECO:0000313" key="1">
    <source>
        <dbReference type="EMBL" id="KAJ4706387.1"/>
    </source>
</evidence>
<dbReference type="Proteomes" id="UP001164539">
    <property type="component" value="Chromosome 11"/>
</dbReference>
<proteinExistence type="predicted"/>
<gene>
    <name evidence="1" type="ORF">OWV82_020040</name>
</gene>
<accession>A0ACC1X4V0</accession>
<dbReference type="EMBL" id="CM051404">
    <property type="protein sequence ID" value="KAJ4706387.1"/>
    <property type="molecule type" value="Genomic_DNA"/>
</dbReference>
<comment type="caution">
    <text evidence="1">The sequence shown here is derived from an EMBL/GenBank/DDBJ whole genome shotgun (WGS) entry which is preliminary data.</text>
</comment>
<sequence length="428" mass="47129">MASSSSDPGMKHEASSSGGGGGGGETSEAVIANDQLLLYRGLKKAKKERGCTAKERISRMPPCTAGKRSSIYRGVTRHRWTGRYEAHLWDKSTWNQNQNKKGKQVYLGAYDDEEAAARAYDLAALKYWGPGTLINFPVSDYARDLEEMQNVSREDYLASLRRKSSGFSRGISKYRGLSSRWDSSLSRVAGAEYFNSAHYGAGDDPSAESEYLGGFCIDRKIDLTSYIKWWGPNKGRQADSVTKLSEEAKHAGAEDIGSELKKSEWEIQPMEPYQMPCLGVSHGGKKLKGSALSALSILSQSSAYKSFQEKALKKQQSNTDNDENENKNIINKMDYGKAVEKSTSNEGRSERLGAALGMTGGLSLQKNMFQLGPFLSAPLLTNYNTIDPLADPMLWTSLVPALPTGLSRNTEVTKTESSSTYTFFRPEE</sequence>
<evidence type="ECO:0000313" key="2">
    <source>
        <dbReference type="Proteomes" id="UP001164539"/>
    </source>
</evidence>
<name>A0ACC1X4V0_MELAZ</name>
<protein>
    <submittedName>
        <fullName evidence="1">AP2-like ethylene-responsive transcription factor</fullName>
    </submittedName>
</protein>
<organism evidence="1 2">
    <name type="scientific">Melia azedarach</name>
    <name type="common">Chinaberry tree</name>
    <dbReference type="NCBI Taxonomy" id="155640"/>
    <lineage>
        <taxon>Eukaryota</taxon>
        <taxon>Viridiplantae</taxon>
        <taxon>Streptophyta</taxon>
        <taxon>Embryophyta</taxon>
        <taxon>Tracheophyta</taxon>
        <taxon>Spermatophyta</taxon>
        <taxon>Magnoliopsida</taxon>
        <taxon>eudicotyledons</taxon>
        <taxon>Gunneridae</taxon>
        <taxon>Pentapetalae</taxon>
        <taxon>rosids</taxon>
        <taxon>malvids</taxon>
        <taxon>Sapindales</taxon>
        <taxon>Meliaceae</taxon>
        <taxon>Melia</taxon>
    </lineage>
</organism>
<keyword evidence="2" id="KW-1185">Reference proteome</keyword>